<dbReference type="Gene3D" id="3.30.420.10">
    <property type="entry name" value="Ribonuclease H-like superfamily/Ribonuclease H"/>
    <property type="match status" value="1"/>
</dbReference>
<sequence length="173" mass="19671">HFLTNVFHLDAKAMETIQHSRCSPQEQLPYHCKIAKSHKQVVRLHDASQAAMRVYCDSLGVEGNIGAAAVLFRRGRHPQTLWYHLQMAKKHTVYEAEVVGLSLATELLIKEQDIKLPIAIFIDNQAAIKSGDVFSTKPGHYLINHFCRAIAVLRRKLKCCKSDISVRVWLESR</sequence>
<accession>A0A0D0E3L6</accession>
<dbReference type="Proteomes" id="UP000054538">
    <property type="component" value="Unassembled WGS sequence"/>
</dbReference>
<keyword evidence="2" id="KW-1185">Reference proteome</keyword>
<dbReference type="AlphaFoldDB" id="A0A0D0E3L6"/>
<evidence type="ECO:0000313" key="2">
    <source>
        <dbReference type="Proteomes" id="UP000054538"/>
    </source>
</evidence>
<dbReference type="HOGENOM" id="CLU_1673468_0_0_1"/>
<protein>
    <submittedName>
        <fullName evidence="1">Uncharacterized protein</fullName>
    </submittedName>
</protein>
<dbReference type="OrthoDB" id="3265515at2759"/>
<dbReference type="EMBL" id="KN825040">
    <property type="protein sequence ID" value="KIK95474.1"/>
    <property type="molecule type" value="Genomic_DNA"/>
</dbReference>
<dbReference type="InParanoid" id="A0A0D0E3L6"/>
<gene>
    <name evidence="1" type="ORF">PAXRUDRAFT_140594</name>
</gene>
<evidence type="ECO:0000313" key="1">
    <source>
        <dbReference type="EMBL" id="KIK95474.1"/>
    </source>
</evidence>
<dbReference type="GO" id="GO:0003676">
    <property type="term" value="F:nucleic acid binding"/>
    <property type="evidence" value="ECO:0007669"/>
    <property type="project" value="InterPro"/>
</dbReference>
<dbReference type="SUPFAM" id="SSF53098">
    <property type="entry name" value="Ribonuclease H-like"/>
    <property type="match status" value="1"/>
</dbReference>
<proteinExistence type="predicted"/>
<feature type="non-terminal residue" evidence="1">
    <location>
        <position position="1"/>
    </location>
</feature>
<reference evidence="1 2" key="1">
    <citation type="submission" date="2014-04" db="EMBL/GenBank/DDBJ databases">
        <authorList>
            <consortium name="DOE Joint Genome Institute"/>
            <person name="Kuo A."/>
            <person name="Kohler A."/>
            <person name="Jargeat P."/>
            <person name="Nagy L.G."/>
            <person name="Floudas D."/>
            <person name="Copeland A."/>
            <person name="Barry K.W."/>
            <person name="Cichocki N."/>
            <person name="Veneault-Fourrey C."/>
            <person name="LaButti K."/>
            <person name="Lindquist E.A."/>
            <person name="Lipzen A."/>
            <person name="Lundell T."/>
            <person name="Morin E."/>
            <person name="Murat C."/>
            <person name="Sun H."/>
            <person name="Tunlid A."/>
            <person name="Henrissat B."/>
            <person name="Grigoriev I.V."/>
            <person name="Hibbett D.S."/>
            <person name="Martin F."/>
            <person name="Nordberg H.P."/>
            <person name="Cantor M.N."/>
            <person name="Hua S.X."/>
        </authorList>
    </citation>
    <scope>NUCLEOTIDE SEQUENCE [LARGE SCALE GENOMIC DNA]</scope>
    <source>
        <strain evidence="1 2">Ve08.2h10</strain>
    </source>
</reference>
<name>A0A0D0E3L6_9AGAM</name>
<organism evidence="1 2">
    <name type="scientific">Paxillus rubicundulus Ve08.2h10</name>
    <dbReference type="NCBI Taxonomy" id="930991"/>
    <lineage>
        <taxon>Eukaryota</taxon>
        <taxon>Fungi</taxon>
        <taxon>Dikarya</taxon>
        <taxon>Basidiomycota</taxon>
        <taxon>Agaricomycotina</taxon>
        <taxon>Agaricomycetes</taxon>
        <taxon>Agaricomycetidae</taxon>
        <taxon>Boletales</taxon>
        <taxon>Paxilineae</taxon>
        <taxon>Paxillaceae</taxon>
        <taxon>Paxillus</taxon>
    </lineage>
</organism>
<reference evidence="2" key="2">
    <citation type="submission" date="2015-01" db="EMBL/GenBank/DDBJ databases">
        <title>Evolutionary Origins and Diversification of the Mycorrhizal Mutualists.</title>
        <authorList>
            <consortium name="DOE Joint Genome Institute"/>
            <consortium name="Mycorrhizal Genomics Consortium"/>
            <person name="Kohler A."/>
            <person name="Kuo A."/>
            <person name="Nagy L.G."/>
            <person name="Floudas D."/>
            <person name="Copeland A."/>
            <person name="Barry K.W."/>
            <person name="Cichocki N."/>
            <person name="Veneault-Fourrey C."/>
            <person name="LaButti K."/>
            <person name="Lindquist E.A."/>
            <person name="Lipzen A."/>
            <person name="Lundell T."/>
            <person name="Morin E."/>
            <person name="Murat C."/>
            <person name="Riley R."/>
            <person name="Ohm R."/>
            <person name="Sun H."/>
            <person name="Tunlid A."/>
            <person name="Henrissat B."/>
            <person name="Grigoriev I.V."/>
            <person name="Hibbett D.S."/>
            <person name="Martin F."/>
        </authorList>
    </citation>
    <scope>NUCLEOTIDE SEQUENCE [LARGE SCALE GENOMIC DNA]</scope>
    <source>
        <strain evidence="2">Ve08.2h10</strain>
    </source>
</reference>
<dbReference type="InterPro" id="IPR036397">
    <property type="entry name" value="RNaseH_sf"/>
</dbReference>
<dbReference type="InterPro" id="IPR012337">
    <property type="entry name" value="RNaseH-like_sf"/>
</dbReference>